<feature type="region of interest" description="Disordered" evidence="1">
    <location>
        <begin position="250"/>
        <end position="303"/>
    </location>
</feature>
<dbReference type="EMBL" id="JAACNH010000006">
    <property type="protein sequence ID" value="KAG8439310.1"/>
    <property type="molecule type" value="Genomic_DNA"/>
</dbReference>
<reference evidence="2" key="1">
    <citation type="thesis" date="2020" institute="ProQuest LLC" country="789 East Eisenhower Parkway, Ann Arbor, MI, USA">
        <title>Comparative Genomics and Chromosome Evolution.</title>
        <authorList>
            <person name="Mudd A.B."/>
        </authorList>
    </citation>
    <scope>NUCLEOTIDE SEQUENCE</scope>
    <source>
        <strain evidence="2">Female2</strain>
        <tissue evidence="2">Blood</tissue>
    </source>
</reference>
<gene>
    <name evidence="2" type="ORF">GDO86_005508</name>
</gene>
<evidence type="ECO:0000313" key="3">
    <source>
        <dbReference type="Proteomes" id="UP000812440"/>
    </source>
</evidence>
<dbReference type="AlphaFoldDB" id="A0A8T2J7K6"/>
<proteinExistence type="predicted"/>
<organism evidence="2 3">
    <name type="scientific">Hymenochirus boettgeri</name>
    <name type="common">Congo dwarf clawed frog</name>
    <dbReference type="NCBI Taxonomy" id="247094"/>
    <lineage>
        <taxon>Eukaryota</taxon>
        <taxon>Metazoa</taxon>
        <taxon>Chordata</taxon>
        <taxon>Craniata</taxon>
        <taxon>Vertebrata</taxon>
        <taxon>Euteleostomi</taxon>
        <taxon>Amphibia</taxon>
        <taxon>Batrachia</taxon>
        <taxon>Anura</taxon>
        <taxon>Pipoidea</taxon>
        <taxon>Pipidae</taxon>
        <taxon>Pipinae</taxon>
        <taxon>Hymenochirus</taxon>
    </lineage>
</organism>
<feature type="compositionally biased region" description="Low complexity" evidence="1">
    <location>
        <begin position="561"/>
        <end position="570"/>
    </location>
</feature>
<dbReference type="SUPFAM" id="SSF52047">
    <property type="entry name" value="RNI-like"/>
    <property type="match status" value="1"/>
</dbReference>
<dbReference type="GO" id="GO:0070936">
    <property type="term" value="P:protein K48-linked ubiquitination"/>
    <property type="evidence" value="ECO:0007669"/>
    <property type="project" value="TreeGrafter"/>
</dbReference>
<dbReference type="InterPro" id="IPR032675">
    <property type="entry name" value="LRR_dom_sf"/>
</dbReference>
<feature type="compositionally biased region" description="Polar residues" evidence="1">
    <location>
        <begin position="381"/>
        <end position="391"/>
    </location>
</feature>
<accession>A0A8T2J7K6</accession>
<evidence type="ECO:0000256" key="1">
    <source>
        <dbReference type="SAM" id="MobiDB-lite"/>
    </source>
</evidence>
<dbReference type="Proteomes" id="UP000812440">
    <property type="component" value="Chromosome 3"/>
</dbReference>
<feature type="compositionally biased region" description="Basic and acidic residues" evidence="1">
    <location>
        <begin position="453"/>
        <end position="470"/>
    </location>
</feature>
<dbReference type="GO" id="GO:0031146">
    <property type="term" value="P:SCF-dependent proteasomal ubiquitin-dependent protein catabolic process"/>
    <property type="evidence" value="ECO:0007669"/>
    <property type="project" value="InterPro"/>
</dbReference>
<feature type="compositionally biased region" description="Basic residues" evidence="1">
    <location>
        <begin position="627"/>
        <end position="637"/>
    </location>
</feature>
<sequence length="925" mass="103372">MRNCAGPTNSLKYVPLVTGLASARNLEHLELVRVPFLGGLIQHVVEDSWRSGGFRNLHTIVLGACKNALEVDLGYLIITAARRLHEVRIQPSLTKDGVFSALKMAELEFPQFETLHLGYVDEFLLQCKMANADLMKYGLADVAENPGIITDIGMKAVNEVFSCIKYLVIYNCPHLHNPKNWISDHSRWSRLVDLSLVRCHAIKLESFSQFVELLPSLEFISLDQMFREPPKGCARVGLSAGTGIGVSSALVSNQNSNNENDNNNNNHHNNNNLQRNNHQPPPNPLPPQEAQNQEPERRPENLAEEQQIAAEALNEMEDVSQDEMRHVNEENGNDDDAPVLPMEVDEERAGPSGLQPAAKAAPITVHDSDSEDEDAVVGVPNPNSTCQSYSQESDKSSHMTQTKNNAVVSGKGKAPLRKKCIVGTTSHLEPNLPSEETSCEKGCQVTSEQIKADMKAASDIPEKSQNKDSPSEPAVAEGMLNDCEPIPQTSQNLGNAQPLNGNIGATEEMDNCTCNNTDDSPPNVLQGQVSDRVCSYCSKNIKLDCRHSRTSGLAESERPSTSRSSPENSPQVGPYRTNATIGINQSASPACCCLEPVETRTQRPLTRARTRLSHVPLMPDTESPSLKGRKAAKRKRTADKSTSTSDPVIEDDHVQVLNLKSKNLVGITLTNCGITDLVLKDCPKMMFIHATRCRVLKHLKVDNAPIVNRFDYAQCKKLNMEQVLDQILRMPPERNRIIYLRPMHQVDTLTLERMVFSGPYPYHICIIHEFSNPPNVRNKVRVRSWMDTIANVNQELIKYEFFPEATRTEEDVKKYTKYPWGRDIYTLEGVVDGAPYSMITDFPWLRSLRTAEPNSYARYDFEDDEKTTIYAPRRKGQLSADICMETIGEEISELRQMKKGVFQRVVAIFIHYCDVNGEPVEDDYI</sequence>
<dbReference type="PANTHER" id="PTHR14753:SF3">
    <property type="entry name" value="F-BOX ONLY PROTEIN 38"/>
    <property type="match status" value="1"/>
</dbReference>
<dbReference type="GO" id="GO:0005634">
    <property type="term" value="C:nucleus"/>
    <property type="evidence" value="ECO:0007669"/>
    <property type="project" value="TreeGrafter"/>
</dbReference>
<feature type="region of interest" description="Disordered" evidence="1">
    <location>
        <begin position="346"/>
        <end position="410"/>
    </location>
</feature>
<feature type="region of interest" description="Disordered" evidence="1">
    <location>
        <begin position="548"/>
        <end position="577"/>
    </location>
</feature>
<dbReference type="InterPro" id="IPR042354">
    <property type="entry name" value="FBX38"/>
</dbReference>
<keyword evidence="3" id="KW-1185">Reference proteome</keyword>
<evidence type="ECO:0008006" key="4">
    <source>
        <dbReference type="Google" id="ProtNLM"/>
    </source>
</evidence>
<feature type="compositionally biased region" description="Low complexity" evidence="1">
    <location>
        <begin position="253"/>
        <end position="278"/>
    </location>
</feature>
<name>A0A8T2J7K6_9PIPI</name>
<dbReference type="PANTHER" id="PTHR14753">
    <property type="entry name" value="F-BOX ONLY PROTEIN 38"/>
    <property type="match status" value="1"/>
</dbReference>
<evidence type="ECO:0000313" key="2">
    <source>
        <dbReference type="EMBL" id="KAG8439310.1"/>
    </source>
</evidence>
<comment type="caution">
    <text evidence="2">The sequence shown here is derived from an EMBL/GenBank/DDBJ whole genome shotgun (WGS) entry which is preliminary data.</text>
</comment>
<feature type="region of interest" description="Disordered" evidence="1">
    <location>
        <begin position="453"/>
        <end position="504"/>
    </location>
</feature>
<feature type="region of interest" description="Disordered" evidence="1">
    <location>
        <begin position="603"/>
        <end position="646"/>
    </location>
</feature>
<protein>
    <recommendedName>
        <fullName evidence="4">F-box only protein 38</fullName>
    </recommendedName>
</protein>
<dbReference type="OrthoDB" id="10036898at2759"/>
<dbReference type="GO" id="GO:0005737">
    <property type="term" value="C:cytoplasm"/>
    <property type="evidence" value="ECO:0007669"/>
    <property type="project" value="TreeGrafter"/>
</dbReference>
<feature type="compositionally biased region" description="Polar residues" evidence="1">
    <location>
        <begin position="398"/>
        <end position="407"/>
    </location>
</feature>
<dbReference type="Gene3D" id="3.80.10.10">
    <property type="entry name" value="Ribonuclease Inhibitor"/>
    <property type="match status" value="1"/>
</dbReference>
<feature type="compositionally biased region" description="Polar residues" evidence="1">
    <location>
        <begin position="487"/>
        <end position="500"/>
    </location>
</feature>